<sequence length="337" mass="38191">MLAMPVSPSPASTSSQEDACKPPPRNCYRLVMLGSARVGKTAIVARFLFNKFEESYTPTIEDFHRKLYRIRGEVHQLDLLDTSGNHPFPAMRRLSFLTGDLFVVVFSMDCRESFEEAIRLREAILETKVSATQSATKSRRAHYSLKIPMVIVGNKCDKDVKYVFSFSENFVYLKVEQPDPNHMMILLTSLLFRYRTVTVEEAEQYCVSQDECCIFVEASAKRNYHVDELFYQLFVVAGLPLEMAPNHHRKVPLTFGSPTMLPPSQPRHKATLSIKRRLSDACGVVAPNVRRPSIRTDLMIMRTKTCSLAAGNENNTPGSRITLRTGRTQSRKACSIQ</sequence>
<name>A0A195B627_9HYME</name>
<dbReference type="GO" id="GO:0005886">
    <property type="term" value="C:plasma membrane"/>
    <property type="evidence" value="ECO:0007669"/>
    <property type="project" value="UniProtKB-SubCell"/>
</dbReference>
<dbReference type="Gene3D" id="3.40.50.300">
    <property type="entry name" value="P-loop containing nucleotide triphosphate hydrolases"/>
    <property type="match status" value="1"/>
</dbReference>
<dbReference type="InterPro" id="IPR027417">
    <property type="entry name" value="P-loop_NTPase"/>
</dbReference>
<dbReference type="SMART" id="SM00173">
    <property type="entry name" value="RAS"/>
    <property type="match status" value="1"/>
</dbReference>
<feature type="region of interest" description="Disordered" evidence="8">
    <location>
        <begin position="1"/>
        <end position="21"/>
    </location>
</feature>
<evidence type="ECO:0000256" key="7">
    <source>
        <dbReference type="ARBA" id="ARBA00038061"/>
    </source>
</evidence>
<comment type="subcellular location">
    <subcellularLocation>
        <location evidence="1">Cell membrane</location>
        <topology evidence="1">Lipid-anchor</topology>
    </subcellularLocation>
</comment>
<evidence type="ECO:0000256" key="3">
    <source>
        <dbReference type="ARBA" id="ARBA00022481"/>
    </source>
</evidence>
<dbReference type="PRINTS" id="PR00449">
    <property type="entry name" value="RASTRNSFRMNG"/>
</dbReference>
<dbReference type="NCBIfam" id="TIGR00231">
    <property type="entry name" value="small_GTP"/>
    <property type="match status" value="1"/>
</dbReference>
<comment type="similarity">
    <text evidence="7">Belongs to the small GTPase superfamily. RasD family.</text>
</comment>
<keyword evidence="5" id="KW-0472">Membrane</keyword>
<dbReference type="InterPro" id="IPR005225">
    <property type="entry name" value="Small_GTP-bd"/>
</dbReference>
<evidence type="ECO:0000256" key="4">
    <source>
        <dbReference type="ARBA" id="ARBA00023134"/>
    </source>
</evidence>
<gene>
    <name evidence="9" type="ORF">ALC53_09494</name>
</gene>
<dbReference type="GO" id="GO:0031681">
    <property type="term" value="F:G-protein beta-subunit binding"/>
    <property type="evidence" value="ECO:0007669"/>
    <property type="project" value="TreeGrafter"/>
</dbReference>
<evidence type="ECO:0000256" key="1">
    <source>
        <dbReference type="ARBA" id="ARBA00004193"/>
    </source>
</evidence>
<dbReference type="SUPFAM" id="SSF52540">
    <property type="entry name" value="P-loop containing nucleoside triphosphate hydrolases"/>
    <property type="match status" value="1"/>
</dbReference>
<evidence type="ECO:0000256" key="5">
    <source>
        <dbReference type="ARBA" id="ARBA00023136"/>
    </source>
</evidence>
<evidence type="ECO:0000256" key="6">
    <source>
        <dbReference type="ARBA" id="ARBA00023288"/>
    </source>
</evidence>
<dbReference type="GO" id="GO:0003924">
    <property type="term" value="F:GTPase activity"/>
    <property type="evidence" value="ECO:0007669"/>
    <property type="project" value="InterPro"/>
</dbReference>
<dbReference type="GO" id="GO:0007165">
    <property type="term" value="P:signal transduction"/>
    <property type="evidence" value="ECO:0007669"/>
    <property type="project" value="TreeGrafter"/>
</dbReference>
<dbReference type="STRING" id="520822.A0A195B627"/>
<dbReference type="SMART" id="SM00175">
    <property type="entry name" value="RAB"/>
    <property type="match status" value="1"/>
</dbReference>
<accession>A0A195B627</accession>
<keyword evidence="4" id="KW-0547">Nucleotide-binding</keyword>
<dbReference type="PROSITE" id="PS51421">
    <property type="entry name" value="RAS"/>
    <property type="match status" value="1"/>
</dbReference>
<dbReference type="PANTHER" id="PTHR46149:SF3">
    <property type="entry name" value="MIP08469P"/>
    <property type="match status" value="1"/>
</dbReference>
<protein>
    <submittedName>
        <fullName evidence="9">Dexamethasone-induced Ras-related protein 1</fullName>
    </submittedName>
</protein>
<dbReference type="Pfam" id="PF00071">
    <property type="entry name" value="Ras"/>
    <property type="match status" value="1"/>
</dbReference>
<dbReference type="InterPro" id="IPR052236">
    <property type="entry name" value="Small_GTPase_RasD"/>
</dbReference>
<keyword evidence="4" id="KW-0342">GTP-binding</keyword>
<dbReference type="SMART" id="SM00174">
    <property type="entry name" value="RHO"/>
    <property type="match status" value="1"/>
</dbReference>
<evidence type="ECO:0000256" key="2">
    <source>
        <dbReference type="ARBA" id="ARBA00022475"/>
    </source>
</evidence>
<dbReference type="AlphaFoldDB" id="A0A195B627"/>
<keyword evidence="6" id="KW-0449">Lipoprotein</keyword>
<reference evidence="9 10" key="1">
    <citation type="submission" date="2015-09" db="EMBL/GenBank/DDBJ databases">
        <title>Atta colombica WGS genome.</title>
        <authorList>
            <person name="Nygaard S."/>
            <person name="Hu H."/>
            <person name="Boomsma J."/>
            <person name="Zhang G."/>
        </authorList>
    </citation>
    <scope>NUCLEOTIDE SEQUENCE [LARGE SCALE GENOMIC DNA]</scope>
    <source>
        <strain evidence="9">Treedump-2</strain>
        <tissue evidence="9">Whole body</tissue>
    </source>
</reference>
<keyword evidence="3" id="KW-0488">Methylation</keyword>
<keyword evidence="10" id="KW-1185">Reference proteome</keyword>
<dbReference type="EMBL" id="KQ976579">
    <property type="protein sequence ID" value="KYM79968.1"/>
    <property type="molecule type" value="Genomic_DNA"/>
</dbReference>
<evidence type="ECO:0000313" key="9">
    <source>
        <dbReference type="EMBL" id="KYM79968.1"/>
    </source>
</evidence>
<keyword evidence="2" id="KW-1003">Cell membrane</keyword>
<dbReference type="PANTHER" id="PTHR46149">
    <property type="entry name" value="MIP08469P"/>
    <property type="match status" value="1"/>
</dbReference>
<dbReference type="Proteomes" id="UP000078540">
    <property type="component" value="Unassembled WGS sequence"/>
</dbReference>
<organism evidence="9 10">
    <name type="scientific">Atta colombica</name>
    <dbReference type="NCBI Taxonomy" id="520822"/>
    <lineage>
        <taxon>Eukaryota</taxon>
        <taxon>Metazoa</taxon>
        <taxon>Ecdysozoa</taxon>
        <taxon>Arthropoda</taxon>
        <taxon>Hexapoda</taxon>
        <taxon>Insecta</taxon>
        <taxon>Pterygota</taxon>
        <taxon>Neoptera</taxon>
        <taxon>Endopterygota</taxon>
        <taxon>Hymenoptera</taxon>
        <taxon>Apocrita</taxon>
        <taxon>Aculeata</taxon>
        <taxon>Formicoidea</taxon>
        <taxon>Formicidae</taxon>
        <taxon>Myrmicinae</taxon>
        <taxon>Atta</taxon>
    </lineage>
</organism>
<dbReference type="GO" id="GO:0005525">
    <property type="term" value="F:GTP binding"/>
    <property type="evidence" value="ECO:0007669"/>
    <property type="project" value="UniProtKB-KW"/>
</dbReference>
<dbReference type="PROSITE" id="PS51419">
    <property type="entry name" value="RAB"/>
    <property type="match status" value="1"/>
</dbReference>
<evidence type="ECO:0000256" key="8">
    <source>
        <dbReference type="SAM" id="MobiDB-lite"/>
    </source>
</evidence>
<evidence type="ECO:0000313" key="10">
    <source>
        <dbReference type="Proteomes" id="UP000078540"/>
    </source>
</evidence>
<dbReference type="InterPro" id="IPR001806">
    <property type="entry name" value="Small_GTPase"/>
</dbReference>
<proteinExistence type="inferred from homology"/>